<dbReference type="AlphaFoldDB" id="A0A9D9HKE5"/>
<feature type="domain" description="HTH tetR-type" evidence="3">
    <location>
        <begin position="19"/>
        <end position="79"/>
    </location>
</feature>
<dbReference type="GO" id="GO:0003677">
    <property type="term" value="F:DNA binding"/>
    <property type="evidence" value="ECO:0007669"/>
    <property type="project" value="UniProtKB-UniRule"/>
</dbReference>
<dbReference type="Gene3D" id="1.10.357.10">
    <property type="entry name" value="Tetracycline Repressor, domain 2"/>
    <property type="match status" value="1"/>
</dbReference>
<dbReference type="InterPro" id="IPR050109">
    <property type="entry name" value="HTH-type_TetR-like_transc_reg"/>
</dbReference>
<dbReference type="PANTHER" id="PTHR30328:SF54">
    <property type="entry name" value="HTH-TYPE TRANSCRIPTIONAL REPRESSOR SCO4008"/>
    <property type="match status" value="1"/>
</dbReference>
<evidence type="ECO:0000313" key="5">
    <source>
        <dbReference type="Proteomes" id="UP000823617"/>
    </source>
</evidence>
<dbReference type="PROSITE" id="PS01081">
    <property type="entry name" value="HTH_TETR_1"/>
    <property type="match status" value="1"/>
</dbReference>
<proteinExistence type="predicted"/>
<sequence length="229" mass="26630">MLTNRYGRVDMETVKKEKVNSEQAIMAAAEELFMEHGYNLTTTTMIARQAGVTHAMLHYYFRTKEHIFIKVLDKNLNEMMSAFQPVMKKGAPFWESMESGISTYFDFLESHPKLPAFLYDTARFNPELIDSYRPRIRNTLKKIIDFHSRMIREEASKGAVRDVDPVQLMIDIATLNLSTFILLPAAQSLFSDEMSEEHIHRYIRERKKETIELIRSRLYSGLPDNPAKA</sequence>
<evidence type="ECO:0000256" key="1">
    <source>
        <dbReference type="ARBA" id="ARBA00023125"/>
    </source>
</evidence>
<dbReference type="InterPro" id="IPR036271">
    <property type="entry name" value="Tet_transcr_reg_TetR-rel_C_sf"/>
</dbReference>
<keyword evidence="1 2" id="KW-0238">DNA-binding</keyword>
<dbReference type="PROSITE" id="PS50977">
    <property type="entry name" value="HTH_TETR_2"/>
    <property type="match status" value="1"/>
</dbReference>
<dbReference type="PRINTS" id="PR00455">
    <property type="entry name" value="HTHTETR"/>
</dbReference>
<dbReference type="SUPFAM" id="SSF48498">
    <property type="entry name" value="Tetracyclin repressor-like, C-terminal domain"/>
    <property type="match status" value="1"/>
</dbReference>
<reference evidence="4" key="1">
    <citation type="submission" date="2020-10" db="EMBL/GenBank/DDBJ databases">
        <authorList>
            <person name="Gilroy R."/>
        </authorList>
    </citation>
    <scope>NUCLEOTIDE SEQUENCE</scope>
    <source>
        <strain evidence="4">B1-3475</strain>
    </source>
</reference>
<dbReference type="Proteomes" id="UP000823617">
    <property type="component" value="Unassembled WGS sequence"/>
</dbReference>
<protein>
    <submittedName>
        <fullName evidence="4">TetR/AcrR family transcriptional regulator</fullName>
    </submittedName>
</protein>
<gene>
    <name evidence="4" type="ORF">IAC08_03595</name>
</gene>
<dbReference type="InterPro" id="IPR001647">
    <property type="entry name" value="HTH_TetR"/>
</dbReference>
<dbReference type="InterPro" id="IPR009057">
    <property type="entry name" value="Homeodomain-like_sf"/>
</dbReference>
<reference evidence="4" key="2">
    <citation type="journal article" date="2021" name="PeerJ">
        <title>Extensive microbial diversity within the chicken gut microbiome revealed by metagenomics and culture.</title>
        <authorList>
            <person name="Gilroy R."/>
            <person name="Ravi A."/>
            <person name="Getino M."/>
            <person name="Pursley I."/>
            <person name="Horton D.L."/>
            <person name="Alikhan N.F."/>
            <person name="Baker D."/>
            <person name="Gharbi K."/>
            <person name="Hall N."/>
            <person name="Watson M."/>
            <person name="Adriaenssens E.M."/>
            <person name="Foster-Nyarko E."/>
            <person name="Jarju S."/>
            <person name="Secka A."/>
            <person name="Antonio M."/>
            <person name="Oren A."/>
            <person name="Chaudhuri R.R."/>
            <person name="La Ragione R."/>
            <person name="Hildebrand F."/>
            <person name="Pallen M.J."/>
        </authorList>
    </citation>
    <scope>NUCLEOTIDE SEQUENCE</scope>
    <source>
        <strain evidence="4">B1-3475</strain>
    </source>
</reference>
<dbReference type="EMBL" id="JADIMK010000037">
    <property type="protein sequence ID" value="MBO8455470.1"/>
    <property type="molecule type" value="Genomic_DNA"/>
</dbReference>
<evidence type="ECO:0000259" key="3">
    <source>
        <dbReference type="PROSITE" id="PS50977"/>
    </source>
</evidence>
<feature type="DNA-binding region" description="H-T-H motif" evidence="2">
    <location>
        <begin position="42"/>
        <end position="61"/>
    </location>
</feature>
<evidence type="ECO:0000256" key="2">
    <source>
        <dbReference type="PROSITE-ProRule" id="PRU00335"/>
    </source>
</evidence>
<comment type="caution">
    <text evidence="4">The sequence shown here is derived from an EMBL/GenBank/DDBJ whole genome shotgun (WGS) entry which is preliminary data.</text>
</comment>
<accession>A0A9D9HKE5</accession>
<dbReference type="Pfam" id="PF00440">
    <property type="entry name" value="TetR_N"/>
    <property type="match status" value="1"/>
</dbReference>
<dbReference type="PANTHER" id="PTHR30328">
    <property type="entry name" value="TRANSCRIPTIONAL REPRESSOR"/>
    <property type="match status" value="1"/>
</dbReference>
<name>A0A9D9HKE5_9BACT</name>
<dbReference type="SUPFAM" id="SSF46689">
    <property type="entry name" value="Homeodomain-like"/>
    <property type="match status" value="1"/>
</dbReference>
<dbReference type="InterPro" id="IPR023772">
    <property type="entry name" value="DNA-bd_HTH_TetR-type_CS"/>
</dbReference>
<organism evidence="4 5">
    <name type="scientific">Candidatus Cryptobacteroides intestinigallinarum</name>
    <dbReference type="NCBI Taxonomy" id="2840767"/>
    <lineage>
        <taxon>Bacteria</taxon>
        <taxon>Pseudomonadati</taxon>
        <taxon>Bacteroidota</taxon>
        <taxon>Bacteroidia</taxon>
        <taxon>Bacteroidales</taxon>
        <taxon>Candidatus Cryptobacteroides</taxon>
    </lineage>
</organism>
<evidence type="ECO:0000313" key="4">
    <source>
        <dbReference type="EMBL" id="MBO8455470.1"/>
    </source>
</evidence>